<dbReference type="GO" id="GO:0006999">
    <property type="term" value="P:nuclear pore organization"/>
    <property type="evidence" value="ECO:0007669"/>
    <property type="project" value="TreeGrafter"/>
</dbReference>
<protein>
    <recommendedName>
        <fullName evidence="9">Nucleoporin NUP53</fullName>
    </recommendedName>
</protein>
<keyword evidence="13" id="KW-1185">Reference proteome</keyword>
<organism evidence="12">
    <name type="scientific">Amphimedon queenslandica</name>
    <name type="common">Sponge</name>
    <dbReference type="NCBI Taxonomy" id="400682"/>
    <lineage>
        <taxon>Eukaryota</taxon>
        <taxon>Metazoa</taxon>
        <taxon>Porifera</taxon>
        <taxon>Demospongiae</taxon>
        <taxon>Heteroscleromorpha</taxon>
        <taxon>Haplosclerida</taxon>
        <taxon>Niphatidae</taxon>
        <taxon>Amphimedon</taxon>
    </lineage>
</organism>
<evidence type="ECO:0000256" key="1">
    <source>
        <dbReference type="ARBA" id="ARBA00004567"/>
    </source>
</evidence>
<accession>A0A1X7VCI3</accession>
<reference evidence="12" key="2">
    <citation type="submission" date="2017-05" db="UniProtKB">
        <authorList>
            <consortium name="EnsemblMetazoa"/>
        </authorList>
    </citation>
    <scope>IDENTIFICATION</scope>
</reference>
<evidence type="ECO:0000313" key="12">
    <source>
        <dbReference type="EnsemblMetazoa" id="Aqu2.1.37227_001"/>
    </source>
</evidence>
<evidence type="ECO:0000256" key="4">
    <source>
        <dbReference type="ARBA" id="ARBA00022816"/>
    </source>
</evidence>
<evidence type="ECO:0000256" key="9">
    <source>
        <dbReference type="PIRNR" id="PIRNR038119"/>
    </source>
</evidence>
<evidence type="ECO:0000256" key="7">
    <source>
        <dbReference type="ARBA" id="ARBA00023132"/>
    </source>
</evidence>
<sequence>MSYFEQQYGTASPMSVGPGPNRLAFTRRGGGGVESPSMQADTGYLPCYLLGSNSSSNVKMAQLSGSGRRDGVGGATRGMGVAKANQIRIEPSPINRTKQPMINGDRAVHDMRPLCGPPVDSIHNNTPNTFTAGASTNSHSHTYQYTSSPERKQLTFSGIKHMQQATPISPFTGITNGTSSATSTGSKLTSSPNQIDPFYSQGDSEYNTSDQWVTVFGFPPSAGSFILEQFSQYGTILKHEMRDGNWIHLQYQTSLQAKKALSKNGKIYGDGIMIGVQQCIDKSILGKCANTPDTGSLKKTMRPLTAAYQASSSNNSVVPSNPNTPQKSTGFLSKAMEYVFGW</sequence>
<dbReference type="InParanoid" id="A0A1X7VCI3"/>
<keyword evidence="4 9" id="KW-0509">mRNA transport</keyword>
<dbReference type="PANTHER" id="PTHR21527">
    <property type="entry name" value="NUCLEOPORIN NUP35"/>
    <property type="match status" value="1"/>
</dbReference>
<dbReference type="Proteomes" id="UP000007879">
    <property type="component" value="Unassembled WGS sequence"/>
</dbReference>
<dbReference type="Pfam" id="PF05172">
    <property type="entry name" value="RRM_Nup35"/>
    <property type="match status" value="1"/>
</dbReference>
<dbReference type="PIRSF" id="PIRSF038119">
    <property type="entry name" value="Nucleoporin_NUP53"/>
    <property type="match status" value="1"/>
</dbReference>
<feature type="compositionally biased region" description="Polar residues" evidence="10">
    <location>
        <begin position="1"/>
        <end position="13"/>
    </location>
</feature>
<dbReference type="GO" id="GO:0006607">
    <property type="term" value="P:NLS-bearing protein import into nucleus"/>
    <property type="evidence" value="ECO:0007669"/>
    <property type="project" value="TreeGrafter"/>
</dbReference>
<proteinExistence type="inferred from homology"/>
<dbReference type="InterPro" id="IPR007846">
    <property type="entry name" value="RRM_NUP35_dom"/>
</dbReference>
<dbReference type="InterPro" id="IPR035979">
    <property type="entry name" value="RBD_domain_sf"/>
</dbReference>
<evidence type="ECO:0000256" key="2">
    <source>
        <dbReference type="ARBA" id="ARBA00009454"/>
    </source>
</evidence>
<evidence type="ECO:0000259" key="11">
    <source>
        <dbReference type="PROSITE" id="PS51472"/>
    </source>
</evidence>
<dbReference type="EnsemblMetazoa" id="Aqu2.1.37227_001">
    <property type="protein sequence ID" value="Aqu2.1.37227_001"/>
    <property type="gene ID" value="Aqu2.1.37227"/>
</dbReference>
<comment type="similarity">
    <text evidence="2 9">Belongs to the Nup35 family.</text>
</comment>
<dbReference type="FunFam" id="3.30.70.330:FF:000095">
    <property type="entry name" value="Putative Nucleoporin NUP53"/>
    <property type="match status" value="1"/>
</dbReference>
<keyword evidence="3 9" id="KW-0813">Transport</keyword>
<feature type="domain" description="RRM Nup35-type" evidence="11">
    <location>
        <begin position="207"/>
        <end position="286"/>
    </location>
</feature>
<evidence type="ECO:0000256" key="3">
    <source>
        <dbReference type="ARBA" id="ARBA00022448"/>
    </source>
</evidence>
<dbReference type="OrthoDB" id="3365060at2759"/>
<dbReference type="PROSITE" id="PS51472">
    <property type="entry name" value="RRM_NUP35"/>
    <property type="match status" value="1"/>
</dbReference>
<dbReference type="GO" id="GO:0051028">
    <property type="term" value="P:mRNA transport"/>
    <property type="evidence" value="ECO:0007669"/>
    <property type="project" value="UniProtKB-UniRule"/>
</dbReference>
<comment type="function">
    <text evidence="9">Functions as a component of the nuclear pore complex (NPC).</text>
</comment>
<dbReference type="GO" id="GO:0031965">
    <property type="term" value="C:nuclear membrane"/>
    <property type="evidence" value="ECO:0007669"/>
    <property type="project" value="InterPro"/>
</dbReference>
<dbReference type="InterPro" id="IPR017389">
    <property type="entry name" value="Nucleoporin_NUP53"/>
</dbReference>
<dbReference type="GO" id="GO:0003676">
    <property type="term" value="F:nucleic acid binding"/>
    <property type="evidence" value="ECO:0007669"/>
    <property type="project" value="InterPro"/>
</dbReference>
<evidence type="ECO:0000256" key="8">
    <source>
        <dbReference type="ARBA" id="ARBA00023242"/>
    </source>
</evidence>
<dbReference type="STRING" id="400682.A0A1X7VCI3"/>
<dbReference type="GO" id="GO:0044613">
    <property type="term" value="C:nuclear pore central transport channel"/>
    <property type="evidence" value="ECO:0007669"/>
    <property type="project" value="TreeGrafter"/>
</dbReference>
<dbReference type="GO" id="GO:0044615">
    <property type="term" value="C:nuclear pore nuclear basket"/>
    <property type="evidence" value="ECO:0007669"/>
    <property type="project" value="TreeGrafter"/>
</dbReference>
<feature type="region of interest" description="Disordered" evidence="10">
    <location>
        <begin position="1"/>
        <end position="37"/>
    </location>
</feature>
<evidence type="ECO:0000256" key="6">
    <source>
        <dbReference type="ARBA" id="ARBA00023010"/>
    </source>
</evidence>
<dbReference type="Gene3D" id="3.30.70.330">
    <property type="match status" value="1"/>
</dbReference>
<keyword evidence="5 9" id="KW-0653">Protein transport</keyword>
<evidence type="ECO:0000256" key="5">
    <source>
        <dbReference type="ARBA" id="ARBA00022927"/>
    </source>
</evidence>
<dbReference type="EnsemblMetazoa" id="XM_011404352.2">
    <property type="protein sequence ID" value="XP_011402654.1"/>
    <property type="gene ID" value="LOC100638891"/>
</dbReference>
<keyword evidence="6 9" id="KW-0811">Translocation</keyword>
<keyword evidence="8 9" id="KW-0539">Nucleus</keyword>
<dbReference type="GO" id="GO:0017056">
    <property type="term" value="F:structural constituent of nuclear pore"/>
    <property type="evidence" value="ECO:0007669"/>
    <property type="project" value="InterPro"/>
</dbReference>
<evidence type="ECO:0000313" key="13">
    <source>
        <dbReference type="Proteomes" id="UP000007879"/>
    </source>
</evidence>
<comment type="subcellular location">
    <subcellularLocation>
        <location evidence="1 9">Nucleus</location>
        <location evidence="1 9">Nuclear pore complex</location>
    </subcellularLocation>
</comment>
<evidence type="ECO:0000256" key="10">
    <source>
        <dbReference type="SAM" id="MobiDB-lite"/>
    </source>
</evidence>
<reference evidence="13" key="1">
    <citation type="journal article" date="2010" name="Nature">
        <title>The Amphimedon queenslandica genome and the evolution of animal complexity.</title>
        <authorList>
            <person name="Srivastava M."/>
            <person name="Simakov O."/>
            <person name="Chapman J."/>
            <person name="Fahey B."/>
            <person name="Gauthier M.E."/>
            <person name="Mitros T."/>
            <person name="Richards G.S."/>
            <person name="Conaco C."/>
            <person name="Dacre M."/>
            <person name="Hellsten U."/>
            <person name="Larroux C."/>
            <person name="Putnam N.H."/>
            <person name="Stanke M."/>
            <person name="Adamska M."/>
            <person name="Darling A."/>
            <person name="Degnan S.M."/>
            <person name="Oakley T.H."/>
            <person name="Plachetzki D.C."/>
            <person name="Zhai Y."/>
            <person name="Adamski M."/>
            <person name="Calcino A."/>
            <person name="Cummins S.F."/>
            <person name="Goodstein D.M."/>
            <person name="Harris C."/>
            <person name="Jackson D.J."/>
            <person name="Leys S.P."/>
            <person name="Shu S."/>
            <person name="Woodcroft B.J."/>
            <person name="Vervoort M."/>
            <person name="Kosik K.S."/>
            <person name="Manning G."/>
            <person name="Degnan B.M."/>
            <person name="Rokhsar D.S."/>
        </authorList>
    </citation>
    <scope>NUCLEOTIDE SEQUENCE [LARGE SCALE GENOMIC DNA]</scope>
</reference>
<dbReference type="AlphaFoldDB" id="A0A1X7VCI3"/>
<dbReference type="InterPro" id="IPR012677">
    <property type="entry name" value="Nucleotide-bd_a/b_plait_sf"/>
</dbReference>
<keyword evidence="7 9" id="KW-0906">Nuclear pore complex</keyword>
<dbReference type="GO" id="GO:0005543">
    <property type="term" value="F:phospholipid binding"/>
    <property type="evidence" value="ECO:0007669"/>
    <property type="project" value="TreeGrafter"/>
</dbReference>
<name>A0A1X7VCI3_AMPQE</name>
<dbReference type="PANTHER" id="PTHR21527:SF6">
    <property type="entry name" value="NUCLEOPORIN NUP35"/>
    <property type="match status" value="1"/>
</dbReference>
<dbReference type="KEGG" id="aqu:100638891"/>
<dbReference type="SUPFAM" id="SSF54928">
    <property type="entry name" value="RNA-binding domain, RBD"/>
    <property type="match status" value="1"/>
</dbReference>
<gene>
    <name evidence="12" type="primary">100638891</name>
</gene>